<gene>
    <name evidence="1" type="ORF">ACFQFQ_07020</name>
</gene>
<name>A0ABW2B0R1_9RHOB</name>
<accession>A0ABW2B0R1</accession>
<proteinExistence type="predicted"/>
<evidence type="ECO:0000313" key="1">
    <source>
        <dbReference type="EMBL" id="MFC6759295.1"/>
    </source>
</evidence>
<dbReference type="EMBL" id="JBHSWG010000001">
    <property type="protein sequence ID" value="MFC6759295.1"/>
    <property type="molecule type" value="Genomic_DNA"/>
</dbReference>
<protein>
    <submittedName>
        <fullName evidence="1">Uncharacterized protein</fullName>
    </submittedName>
</protein>
<organism evidence="1 2">
    <name type="scientific">Sulfitobacter porphyrae</name>
    <dbReference type="NCBI Taxonomy" id="1246864"/>
    <lineage>
        <taxon>Bacteria</taxon>
        <taxon>Pseudomonadati</taxon>
        <taxon>Pseudomonadota</taxon>
        <taxon>Alphaproteobacteria</taxon>
        <taxon>Rhodobacterales</taxon>
        <taxon>Roseobacteraceae</taxon>
        <taxon>Sulfitobacter</taxon>
    </lineage>
</organism>
<evidence type="ECO:0000313" key="2">
    <source>
        <dbReference type="Proteomes" id="UP001596353"/>
    </source>
</evidence>
<comment type="caution">
    <text evidence="1">The sequence shown here is derived from an EMBL/GenBank/DDBJ whole genome shotgun (WGS) entry which is preliminary data.</text>
</comment>
<sequence>MSDQFIFKSSAATVIDNGSGMFEDPLLGLTMPRVLGLVVENGFEDPLLGATGPQSFSLDDAGTDFLVPVAFEDPLLG</sequence>
<reference evidence="2" key="1">
    <citation type="journal article" date="2019" name="Int. J. Syst. Evol. Microbiol.">
        <title>The Global Catalogue of Microorganisms (GCM) 10K type strain sequencing project: providing services to taxonomists for standard genome sequencing and annotation.</title>
        <authorList>
            <consortium name="The Broad Institute Genomics Platform"/>
            <consortium name="The Broad Institute Genome Sequencing Center for Infectious Disease"/>
            <person name="Wu L."/>
            <person name="Ma J."/>
        </authorList>
    </citation>
    <scope>NUCLEOTIDE SEQUENCE [LARGE SCALE GENOMIC DNA]</scope>
    <source>
        <strain evidence="2">CCUG 66188</strain>
    </source>
</reference>
<dbReference type="Proteomes" id="UP001596353">
    <property type="component" value="Unassembled WGS sequence"/>
</dbReference>
<keyword evidence="2" id="KW-1185">Reference proteome</keyword>